<reference evidence="1 2" key="1">
    <citation type="submission" date="2015-10" db="EMBL/GenBank/DDBJ databases">
        <title>Genome sequence of Chryseobacterium greenlandense.</title>
        <authorList>
            <person name="Newman J."/>
            <person name="Fischer K."/>
            <person name="Miller J."/>
        </authorList>
    </citation>
    <scope>NUCLEOTIDE SEQUENCE [LARGE SCALE GENOMIC DNA]</scope>
    <source>
        <strain evidence="1 2">UMB34</strain>
    </source>
</reference>
<evidence type="ECO:0000313" key="1">
    <source>
        <dbReference type="EMBL" id="KUJ55355.1"/>
    </source>
</evidence>
<accession>A0A101CFN2</accession>
<dbReference type="EMBL" id="LMAI01000007">
    <property type="protein sequence ID" value="KUJ55355.1"/>
    <property type="molecule type" value="Genomic_DNA"/>
</dbReference>
<gene>
    <name evidence="1" type="ORF">AR686_13340</name>
</gene>
<proteinExistence type="predicted"/>
<comment type="caution">
    <text evidence="1">The sequence shown here is derived from an EMBL/GenBank/DDBJ whole genome shotgun (WGS) entry which is preliminary data.</text>
</comment>
<organism evidence="1 2">
    <name type="scientific">Chryseobacterium aquaticum subsp. greenlandense</name>
    <dbReference type="NCBI Taxonomy" id="345663"/>
    <lineage>
        <taxon>Bacteria</taxon>
        <taxon>Pseudomonadati</taxon>
        <taxon>Bacteroidota</taxon>
        <taxon>Flavobacteriia</taxon>
        <taxon>Flavobacteriales</taxon>
        <taxon>Weeksellaceae</taxon>
        <taxon>Chryseobacterium group</taxon>
        <taxon>Chryseobacterium</taxon>
    </lineage>
</organism>
<name>A0A101CFN2_9FLAO</name>
<sequence length="87" mass="9976">MGFYVCKCRTAPPTQKNLFGFLKKFFPQAPTIFPDTPKSFGQKDFKPDSEFSAFIQRNRIGFCMDGAVLCSWAKKKPEPQLYESNQP</sequence>
<dbReference type="Proteomes" id="UP000054388">
    <property type="component" value="Unassembled WGS sequence"/>
</dbReference>
<dbReference type="AlphaFoldDB" id="A0A101CFN2"/>
<evidence type="ECO:0000313" key="2">
    <source>
        <dbReference type="Proteomes" id="UP000054388"/>
    </source>
</evidence>
<protein>
    <submittedName>
        <fullName evidence="1">Uncharacterized protein</fullName>
    </submittedName>
</protein>